<gene>
    <name evidence="1" type="ORF">J2I48_14700</name>
</gene>
<dbReference type="AlphaFoldDB" id="A0A939JYM4"/>
<dbReference type="RefSeq" id="WP_207336226.1">
    <property type="nucleotide sequence ID" value="NZ_JAFMYU010000011.1"/>
</dbReference>
<dbReference type="EMBL" id="JAFMYU010000011">
    <property type="protein sequence ID" value="MBO0932259.1"/>
    <property type="molecule type" value="Genomic_DNA"/>
</dbReference>
<organism evidence="1 2">
    <name type="scientific">Fibrella aquatilis</name>
    <dbReference type="NCBI Taxonomy" id="2817059"/>
    <lineage>
        <taxon>Bacteria</taxon>
        <taxon>Pseudomonadati</taxon>
        <taxon>Bacteroidota</taxon>
        <taxon>Cytophagia</taxon>
        <taxon>Cytophagales</taxon>
        <taxon>Spirosomataceae</taxon>
        <taxon>Fibrella</taxon>
    </lineage>
</organism>
<keyword evidence="2" id="KW-1185">Reference proteome</keyword>
<evidence type="ECO:0000313" key="1">
    <source>
        <dbReference type="EMBL" id="MBO0932259.1"/>
    </source>
</evidence>
<proteinExistence type="predicted"/>
<dbReference type="Pfam" id="PF09926">
    <property type="entry name" value="DUF2158"/>
    <property type="match status" value="1"/>
</dbReference>
<dbReference type="Proteomes" id="UP000664795">
    <property type="component" value="Unassembled WGS sequence"/>
</dbReference>
<sequence>MRDVRRGSIVQLLSGGPKMTVDSFEKKLEGPSLMKAKRVDDESLVICKWFEDGKLKTGTFSAESLIIVDQQDL</sequence>
<name>A0A939JYM4_9BACT</name>
<evidence type="ECO:0000313" key="2">
    <source>
        <dbReference type="Proteomes" id="UP000664795"/>
    </source>
</evidence>
<protein>
    <submittedName>
        <fullName evidence="1">DUF2158 domain-containing protein</fullName>
    </submittedName>
</protein>
<accession>A0A939JYM4</accession>
<reference evidence="1 2" key="1">
    <citation type="submission" date="2021-03" db="EMBL/GenBank/DDBJ databases">
        <title>Fibrella sp. HMF5036 genome sequencing and assembly.</title>
        <authorList>
            <person name="Kang H."/>
            <person name="Kim H."/>
            <person name="Bae S."/>
            <person name="Joh K."/>
        </authorList>
    </citation>
    <scope>NUCLEOTIDE SEQUENCE [LARGE SCALE GENOMIC DNA]</scope>
    <source>
        <strain evidence="1 2">HMF5036</strain>
    </source>
</reference>
<comment type="caution">
    <text evidence="1">The sequence shown here is derived from an EMBL/GenBank/DDBJ whole genome shotgun (WGS) entry which is preliminary data.</text>
</comment>
<dbReference type="InterPro" id="IPR019226">
    <property type="entry name" value="DUF2158"/>
</dbReference>